<evidence type="ECO:0000313" key="12">
    <source>
        <dbReference type="Proteomes" id="UP001431449"/>
    </source>
</evidence>
<comment type="subunit">
    <text evidence="9">The complex comprises the extracytoplasmic solute receptor protein and the two transmembrane proteins.</text>
</comment>
<name>A0ABT0GC85_9GAMM</name>
<accession>A0ABT0GC85</accession>
<comment type="function">
    <text evidence="9">Part of the tripartite ATP-independent periplasmic (TRAP) transport system.</text>
</comment>
<keyword evidence="7 9" id="KW-0472">Membrane</keyword>
<evidence type="ECO:0000256" key="4">
    <source>
        <dbReference type="ARBA" id="ARBA00022519"/>
    </source>
</evidence>
<feature type="transmembrane region" description="Helical" evidence="9">
    <location>
        <begin position="98"/>
        <end position="117"/>
    </location>
</feature>
<dbReference type="Proteomes" id="UP001431449">
    <property type="component" value="Unassembled WGS sequence"/>
</dbReference>
<keyword evidence="3" id="KW-1003">Cell membrane</keyword>
<organism evidence="11 12">
    <name type="scientific">Pseudomarimonas salicorniae</name>
    <dbReference type="NCBI Taxonomy" id="2933270"/>
    <lineage>
        <taxon>Bacteria</taxon>
        <taxon>Pseudomonadati</taxon>
        <taxon>Pseudomonadota</taxon>
        <taxon>Gammaproteobacteria</taxon>
        <taxon>Lysobacterales</taxon>
        <taxon>Lysobacteraceae</taxon>
        <taxon>Pseudomarimonas</taxon>
    </lineage>
</organism>
<feature type="domain" description="Tripartite ATP-independent periplasmic transporters DctQ component" evidence="10">
    <location>
        <begin position="32"/>
        <end position="165"/>
    </location>
</feature>
<dbReference type="PANTHER" id="PTHR35011:SF4">
    <property type="entry name" value="SLL1102 PROTEIN"/>
    <property type="match status" value="1"/>
</dbReference>
<evidence type="ECO:0000256" key="9">
    <source>
        <dbReference type="RuleBase" id="RU369079"/>
    </source>
</evidence>
<feature type="transmembrane region" description="Helical" evidence="9">
    <location>
        <begin position="58"/>
        <end position="77"/>
    </location>
</feature>
<comment type="caution">
    <text evidence="11">The sequence shown here is derived from an EMBL/GenBank/DDBJ whole genome shotgun (WGS) entry which is preliminary data.</text>
</comment>
<comment type="similarity">
    <text evidence="8 9">Belongs to the TRAP transporter small permease family.</text>
</comment>
<dbReference type="PANTHER" id="PTHR35011">
    <property type="entry name" value="2,3-DIKETO-L-GULONATE TRAP TRANSPORTER SMALL PERMEASE PROTEIN YIAM"/>
    <property type="match status" value="1"/>
</dbReference>
<feature type="transmembrane region" description="Helical" evidence="9">
    <location>
        <begin position="137"/>
        <end position="159"/>
    </location>
</feature>
<reference evidence="11" key="1">
    <citation type="submission" date="2022-04" db="EMBL/GenBank/DDBJ databases">
        <title>Lysobacter sp. CAU 1642 isolated from sea sand.</title>
        <authorList>
            <person name="Kim W."/>
        </authorList>
    </citation>
    <scope>NUCLEOTIDE SEQUENCE</scope>
    <source>
        <strain evidence="11">CAU 1642</strain>
    </source>
</reference>
<dbReference type="Pfam" id="PF04290">
    <property type="entry name" value="DctQ"/>
    <property type="match status" value="1"/>
</dbReference>
<gene>
    <name evidence="11" type="ORF">M0G41_00530</name>
</gene>
<evidence type="ECO:0000256" key="6">
    <source>
        <dbReference type="ARBA" id="ARBA00022989"/>
    </source>
</evidence>
<evidence type="ECO:0000256" key="8">
    <source>
        <dbReference type="ARBA" id="ARBA00038436"/>
    </source>
</evidence>
<evidence type="ECO:0000259" key="10">
    <source>
        <dbReference type="Pfam" id="PF04290"/>
    </source>
</evidence>
<evidence type="ECO:0000256" key="2">
    <source>
        <dbReference type="ARBA" id="ARBA00022448"/>
    </source>
</evidence>
<keyword evidence="2 9" id="KW-0813">Transport</keyword>
<keyword evidence="4 9" id="KW-0997">Cell inner membrane</keyword>
<comment type="subcellular location">
    <subcellularLocation>
        <location evidence="1 9">Cell inner membrane</location>
        <topology evidence="1 9">Multi-pass membrane protein</topology>
    </subcellularLocation>
</comment>
<feature type="transmembrane region" description="Helical" evidence="9">
    <location>
        <begin position="24"/>
        <end position="46"/>
    </location>
</feature>
<dbReference type="InterPro" id="IPR007387">
    <property type="entry name" value="TRAP_DctQ"/>
</dbReference>
<dbReference type="InterPro" id="IPR055348">
    <property type="entry name" value="DctQ"/>
</dbReference>
<keyword evidence="6 9" id="KW-1133">Transmembrane helix</keyword>
<keyword evidence="12" id="KW-1185">Reference proteome</keyword>
<keyword evidence="5 9" id="KW-0812">Transmembrane</keyword>
<dbReference type="RefSeq" id="WP_248204135.1">
    <property type="nucleotide sequence ID" value="NZ_JALNMH010000001.1"/>
</dbReference>
<evidence type="ECO:0000256" key="1">
    <source>
        <dbReference type="ARBA" id="ARBA00004429"/>
    </source>
</evidence>
<evidence type="ECO:0000256" key="5">
    <source>
        <dbReference type="ARBA" id="ARBA00022692"/>
    </source>
</evidence>
<dbReference type="EMBL" id="JALNMH010000001">
    <property type="protein sequence ID" value="MCK7592150.1"/>
    <property type="molecule type" value="Genomic_DNA"/>
</dbReference>
<proteinExistence type="inferred from homology"/>
<evidence type="ECO:0000256" key="3">
    <source>
        <dbReference type="ARBA" id="ARBA00022475"/>
    </source>
</evidence>
<evidence type="ECO:0000313" key="11">
    <source>
        <dbReference type="EMBL" id="MCK7592150.1"/>
    </source>
</evidence>
<sequence>MSRSGMSERWAAILDLPSRAVDRLLVWLVPALVALCFALVVARYLFDANSIAAQEAQQWLHSLVFLLGTAGALRAGQHVRVDVLQQRWSPRTKATVDLVGYLLCVLPFAGFMLWVSLDYVAASWSLRESSRDPGGLPAVYLLKTLIPLAAALLALQAVAELLRCMARLRAPEGRA</sequence>
<protein>
    <recommendedName>
        <fullName evidence="9">TRAP transporter small permease protein</fullName>
    </recommendedName>
</protein>
<evidence type="ECO:0000256" key="7">
    <source>
        <dbReference type="ARBA" id="ARBA00023136"/>
    </source>
</evidence>